<reference evidence="10" key="1">
    <citation type="submission" date="2016-09" db="EMBL/GenBank/DDBJ databases">
        <authorList>
            <person name="Varghese N."/>
            <person name="Submissions S."/>
        </authorList>
    </citation>
    <scope>NUCLEOTIDE SEQUENCE [LARGE SCALE GENOMIC DNA]</scope>
    <source>
        <strain evidence="10">25nlg</strain>
    </source>
</reference>
<dbReference type="InterPro" id="IPR005115">
    <property type="entry name" value="Gly_transporter"/>
</dbReference>
<sequence>MNTWEIFTIIGTLAFALSGALVAFEEKYDLFGVYTLGFITAFGGGMIRNLVVGIPVSAFWAQTPLFLLTFALITLLVLLPSCYFQLWNRWGIFFDAVGLSAFAIQGAIFAQSANESIFAMMIAAVLTGVGGGMLRDVLAGRKPLVLHTDIYAGWALFAGLLIGIGFSHPIAQYVLFVLVICLRMLTVRYCWHLPRVSKNIA</sequence>
<feature type="domain" description="Glycine transporter" evidence="8">
    <location>
        <begin position="6"/>
        <end position="78"/>
    </location>
</feature>
<keyword evidence="4 7" id="KW-0812">Transmembrane</keyword>
<keyword evidence="5 7" id="KW-1133">Transmembrane helix</keyword>
<evidence type="ECO:0000256" key="7">
    <source>
        <dbReference type="SAM" id="Phobius"/>
    </source>
</evidence>
<feature type="domain" description="Glycine transporter" evidence="8">
    <location>
        <begin position="93"/>
        <end position="162"/>
    </location>
</feature>
<feature type="transmembrane region" description="Helical" evidence="7">
    <location>
        <begin position="116"/>
        <end position="138"/>
    </location>
</feature>
<dbReference type="PANTHER" id="PTHR30506:SF3">
    <property type="entry name" value="UPF0126 INNER MEMBRANE PROTEIN YADS-RELATED"/>
    <property type="match status" value="1"/>
</dbReference>
<evidence type="ECO:0000256" key="5">
    <source>
        <dbReference type="ARBA" id="ARBA00022989"/>
    </source>
</evidence>
<keyword evidence="10" id="KW-1185">Reference proteome</keyword>
<evidence type="ECO:0000313" key="9">
    <source>
        <dbReference type="EMBL" id="SDB87918.1"/>
    </source>
</evidence>
<feature type="transmembrane region" description="Helical" evidence="7">
    <location>
        <begin position="150"/>
        <end position="167"/>
    </location>
</feature>
<protein>
    <submittedName>
        <fullName evidence="9">Uncharacterized membrane protein YeiH</fullName>
    </submittedName>
</protein>
<gene>
    <name evidence="9" type="ORF">SAMN05421737_102233</name>
</gene>
<comment type="subcellular location">
    <subcellularLocation>
        <location evidence="1">Cell membrane</location>
        <topology evidence="1">Multi-pass membrane protein</topology>
    </subcellularLocation>
</comment>
<keyword evidence="6 7" id="KW-0472">Membrane</keyword>
<evidence type="ECO:0000256" key="3">
    <source>
        <dbReference type="ARBA" id="ARBA00022475"/>
    </source>
</evidence>
<feature type="transmembrane region" description="Helical" evidence="7">
    <location>
        <begin position="90"/>
        <end position="110"/>
    </location>
</feature>
<evidence type="ECO:0000256" key="4">
    <source>
        <dbReference type="ARBA" id="ARBA00022692"/>
    </source>
</evidence>
<name>A0A1G6H198_9BACI</name>
<feature type="transmembrane region" description="Helical" evidence="7">
    <location>
        <begin position="57"/>
        <end position="78"/>
    </location>
</feature>
<organism evidence="9 10">
    <name type="scientific">Shouchella lonarensis</name>
    <dbReference type="NCBI Taxonomy" id="1464122"/>
    <lineage>
        <taxon>Bacteria</taxon>
        <taxon>Bacillati</taxon>
        <taxon>Bacillota</taxon>
        <taxon>Bacilli</taxon>
        <taxon>Bacillales</taxon>
        <taxon>Bacillaceae</taxon>
        <taxon>Shouchella</taxon>
    </lineage>
</organism>
<feature type="transmembrane region" description="Helical" evidence="7">
    <location>
        <begin position="173"/>
        <end position="191"/>
    </location>
</feature>
<dbReference type="PANTHER" id="PTHR30506">
    <property type="entry name" value="INNER MEMBRANE PROTEIN"/>
    <property type="match status" value="1"/>
</dbReference>
<dbReference type="EMBL" id="FMYM01000002">
    <property type="protein sequence ID" value="SDB87918.1"/>
    <property type="molecule type" value="Genomic_DNA"/>
</dbReference>
<feature type="transmembrane region" description="Helical" evidence="7">
    <location>
        <begin position="31"/>
        <end position="51"/>
    </location>
</feature>
<dbReference type="AlphaFoldDB" id="A0A1G6H198"/>
<keyword evidence="3" id="KW-1003">Cell membrane</keyword>
<dbReference type="RefSeq" id="WP_245701014.1">
    <property type="nucleotide sequence ID" value="NZ_FMYM01000002.1"/>
</dbReference>
<evidence type="ECO:0000256" key="2">
    <source>
        <dbReference type="ARBA" id="ARBA00008193"/>
    </source>
</evidence>
<dbReference type="Pfam" id="PF03458">
    <property type="entry name" value="Gly_transporter"/>
    <property type="match status" value="2"/>
</dbReference>
<evidence type="ECO:0000256" key="6">
    <source>
        <dbReference type="ARBA" id="ARBA00023136"/>
    </source>
</evidence>
<dbReference type="STRING" id="1464122.SAMN05421737_102233"/>
<evidence type="ECO:0000313" key="10">
    <source>
        <dbReference type="Proteomes" id="UP000242662"/>
    </source>
</evidence>
<accession>A0A1G6H198</accession>
<dbReference type="Proteomes" id="UP000242662">
    <property type="component" value="Unassembled WGS sequence"/>
</dbReference>
<evidence type="ECO:0000256" key="1">
    <source>
        <dbReference type="ARBA" id="ARBA00004651"/>
    </source>
</evidence>
<evidence type="ECO:0000259" key="8">
    <source>
        <dbReference type="Pfam" id="PF03458"/>
    </source>
</evidence>
<feature type="transmembrane region" description="Helical" evidence="7">
    <location>
        <begin position="6"/>
        <end position="24"/>
    </location>
</feature>
<proteinExistence type="inferred from homology"/>
<dbReference type="GO" id="GO:0005886">
    <property type="term" value="C:plasma membrane"/>
    <property type="evidence" value="ECO:0007669"/>
    <property type="project" value="UniProtKB-SubCell"/>
</dbReference>
<comment type="similarity">
    <text evidence="2">Belongs to the UPF0126 family.</text>
</comment>